<comment type="caution">
    <text evidence="1">The sequence shown here is derived from an EMBL/GenBank/DDBJ whole genome shotgun (WGS) entry which is preliminary data.</text>
</comment>
<organism evidence="1 2">
    <name type="scientific">Bifidobacterium platyrrhinorum</name>
    <dbReference type="NCBI Taxonomy" id="2661628"/>
    <lineage>
        <taxon>Bacteria</taxon>
        <taxon>Bacillati</taxon>
        <taxon>Actinomycetota</taxon>
        <taxon>Actinomycetes</taxon>
        <taxon>Bifidobacteriales</taxon>
        <taxon>Bifidobacteriaceae</taxon>
        <taxon>Bifidobacterium</taxon>
    </lineage>
</organism>
<reference evidence="1 2" key="1">
    <citation type="submission" date="2019-10" db="EMBL/GenBank/DDBJ databases">
        <title>Bifidobacterium from non-human primates.</title>
        <authorList>
            <person name="Modesto M."/>
        </authorList>
    </citation>
    <scope>NUCLEOTIDE SEQUENCE [LARGE SCALE GENOMIC DNA]</scope>
    <source>
        <strain evidence="1 2">SMA15</strain>
    </source>
</reference>
<dbReference type="AlphaFoldDB" id="A0A6L9SSL7"/>
<protein>
    <submittedName>
        <fullName evidence="1">Uncharacterized protein</fullName>
    </submittedName>
</protein>
<evidence type="ECO:0000313" key="1">
    <source>
        <dbReference type="EMBL" id="NEG55484.1"/>
    </source>
</evidence>
<evidence type="ECO:0000313" key="2">
    <source>
        <dbReference type="Proteomes" id="UP000483293"/>
    </source>
</evidence>
<dbReference type="EMBL" id="WHZV01000005">
    <property type="protein sequence ID" value="NEG55484.1"/>
    <property type="molecule type" value="Genomic_DNA"/>
</dbReference>
<sequence>MGYKNIKAVWGLGHEGRLLKPRGGQVALHTTALNMLVYMASHAYDWPPTDELRRRKLACRCYSLGWEHMADDFGITLAGGEKAAKILAEGGNLEAMRTARKTTALNRLSQTAKFLQKQGLIKLLIPADVRREQPAVWLLLLGDAKENAEVESWARECLGLR</sequence>
<accession>A0A6L9SSL7</accession>
<proteinExistence type="predicted"/>
<name>A0A6L9SSL7_9BIFI</name>
<keyword evidence="2" id="KW-1185">Reference proteome</keyword>
<gene>
    <name evidence="1" type="ORF">GFD21_06865</name>
</gene>
<dbReference type="Proteomes" id="UP000483293">
    <property type="component" value="Unassembled WGS sequence"/>
</dbReference>